<accession>A0AAQ3PDH0</accession>
<gene>
    <name evidence="3" type="ORF">V8G54_004972</name>
</gene>
<feature type="region of interest" description="Disordered" evidence="2">
    <location>
        <begin position="230"/>
        <end position="311"/>
    </location>
</feature>
<proteinExistence type="predicted"/>
<keyword evidence="1" id="KW-0175">Coiled coil</keyword>
<feature type="compositionally biased region" description="Polar residues" evidence="2">
    <location>
        <begin position="257"/>
        <end position="268"/>
    </location>
</feature>
<evidence type="ECO:0000313" key="4">
    <source>
        <dbReference type="Proteomes" id="UP001374535"/>
    </source>
</evidence>
<dbReference type="EMBL" id="CP144700">
    <property type="protein sequence ID" value="WVZ26428.1"/>
    <property type="molecule type" value="Genomic_DNA"/>
</dbReference>
<feature type="compositionally biased region" description="Basic residues" evidence="2">
    <location>
        <begin position="282"/>
        <end position="291"/>
    </location>
</feature>
<evidence type="ECO:0000313" key="3">
    <source>
        <dbReference type="EMBL" id="WVZ26428.1"/>
    </source>
</evidence>
<dbReference type="AlphaFoldDB" id="A0AAQ3PDH0"/>
<evidence type="ECO:0000256" key="1">
    <source>
        <dbReference type="SAM" id="Coils"/>
    </source>
</evidence>
<feature type="coiled-coil region" evidence="1">
    <location>
        <begin position="513"/>
        <end position="540"/>
    </location>
</feature>
<feature type="compositionally biased region" description="Basic and acidic residues" evidence="2">
    <location>
        <begin position="270"/>
        <end position="281"/>
    </location>
</feature>
<protein>
    <recommendedName>
        <fullName evidence="5">Retrotransposon gag domain-containing protein</fullName>
    </recommendedName>
</protein>
<sequence>MERKLHALENRIEGRMSALEIAGEELKADAMGIRQDLKKLREWWRGWRKIWNDIRKEVRGPLMAIGGREERAHRGEERARRKNWRTTRETHNLIGARPDGMDCLSGEILRDPECNGKGEAPIGLCLLGRQRQLLVTEPKWEEFRDAVVRRLGGRERGTVFEKLALLQLRGSVEDYVQEFEMLVPKQEEPQNPKDLLTAMEVAWDVKEVGRSQKLNNEILTEVIQGTVARSEPFKEGQSRTNASENLSVPKKERIGGTETSRTGSNYQGETRGEEYEGDHSGGRRGGRRRGERGREGTGAHGAVLFFSRGPHPTENYEATRMGEWKKNTILQGESGGWAEKNSSGMLGGLLVLEGLEVKEKFYLFDLGGVDVILGVAWLARLARLGEMKVNWGELTLRFESEEKEVEIQGDPTLTCKVVTPEALLKEREIETMPLEVGLHHMLANFNGVFQEPQRLPAERKIVHRITLNEDRLQIQINSVQFVHAMEVLYMRLHNKYTKVKTKQLSDLEHQEVIEQLKTEKRELLGQVNDLRVELASLKAAKDN</sequence>
<name>A0AAQ3PDH0_VIGMU</name>
<keyword evidence="4" id="KW-1185">Reference proteome</keyword>
<reference evidence="3 4" key="1">
    <citation type="journal article" date="2023" name="Life. Sci Alliance">
        <title>Evolutionary insights into 3D genome organization and epigenetic landscape of Vigna mungo.</title>
        <authorList>
            <person name="Junaid A."/>
            <person name="Singh B."/>
            <person name="Bhatia S."/>
        </authorList>
    </citation>
    <scope>NUCLEOTIDE SEQUENCE [LARGE SCALE GENOMIC DNA]</scope>
    <source>
        <strain evidence="3">Urdbean</strain>
    </source>
</reference>
<dbReference type="Proteomes" id="UP001374535">
    <property type="component" value="Chromosome 1"/>
</dbReference>
<evidence type="ECO:0000256" key="2">
    <source>
        <dbReference type="SAM" id="MobiDB-lite"/>
    </source>
</evidence>
<organism evidence="3 4">
    <name type="scientific">Vigna mungo</name>
    <name type="common">Black gram</name>
    <name type="synonym">Phaseolus mungo</name>
    <dbReference type="NCBI Taxonomy" id="3915"/>
    <lineage>
        <taxon>Eukaryota</taxon>
        <taxon>Viridiplantae</taxon>
        <taxon>Streptophyta</taxon>
        <taxon>Embryophyta</taxon>
        <taxon>Tracheophyta</taxon>
        <taxon>Spermatophyta</taxon>
        <taxon>Magnoliopsida</taxon>
        <taxon>eudicotyledons</taxon>
        <taxon>Gunneridae</taxon>
        <taxon>Pentapetalae</taxon>
        <taxon>rosids</taxon>
        <taxon>fabids</taxon>
        <taxon>Fabales</taxon>
        <taxon>Fabaceae</taxon>
        <taxon>Papilionoideae</taxon>
        <taxon>50 kb inversion clade</taxon>
        <taxon>NPAAA clade</taxon>
        <taxon>indigoferoid/millettioid clade</taxon>
        <taxon>Phaseoleae</taxon>
        <taxon>Vigna</taxon>
    </lineage>
</organism>
<evidence type="ECO:0008006" key="5">
    <source>
        <dbReference type="Google" id="ProtNLM"/>
    </source>
</evidence>